<dbReference type="EMBL" id="PCWO01000002">
    <property type="protein sequence ID" value="PIR05246.1"/>
    <property type="molecule type" value="Genomic_DNA"/>
</dbReference>
<comment type="caution">
    <text evidence="1">The sequence shown here is derived from an EMBL/GenBank/DDBJ whole genome shotgun (WGS) entry which is preliminary data.</text>
</comment>
<sequence length="146" mass="17347">MKFILFDTYISTILSSIDSKMFKNCWFDDEEKKDVSKDGDLSCALYISSVLKMFDLIKDRHVTVSGTVKDLEHNGWEKINELKKGSILVWEKKLQSNNEWHKHLGFYIGDNEAISNSWKYKVPKKHHYTYDNTRKIETIYWNSRLD</sequence>
<proteinExistence type="predicted"/>
<evidence type="ECO:0000313" key="1">
    <source>
        <dbReference type="EMBL" id="PIR05246.1"/>
    </source>
</evidence>
<organism evidence="1 2">
    <name type="scientific">Candidatus Liptonbacteria bacterium CG11_big_fil_rev_8_21_14_0_20_35_14</name>
    <dbReference type="NCBI Taxonomy" id="1974634"/>
    <lineage>
        <taxon>Bacteria</taxon>
        <taxon>Candidatus Liptoniibacteriota</taxon>
    </lineage>
</organism>
<evidence type="ECO:0000313" key="2">
    <source>
        <dbReference type="Proteomes" id="UP000229893"/>
    </source>
</evidence>
<accession>A0A2H0NAY1</accession>
<gene>
    <name evidence="1" type="ORF">COV57_00175</name>
</gene>
<protein>
    <recommendedName>
        <fullName evidence="3">NlpC/P60 domain-containing protein</fullName>
    </recommendedName>
</protein>
<name>A0A2H0NAY1_9BACT</name>
<reference evidence="1 2" key="1">
    <citation type="submission" date="2017-09" db="EMBL/GenBank/DDBJ databases">
        <title>Depth-based differentiation of microbial function through sediment-hosted aquifers and enrichment of novel symbionts in the deep terrestrial subsurface.</title>
        <authorList>
            <person name="Probst A.J."/>
            <person name="Ladd B."/>
            <person name="Jarett J.K."/>
            <person name="Geller-Mcgrath D.E."/>
            <person name="Sieber C.M."/>
            <person name="Emerson J.B."/>
            <person name="Anantharaman K."/>
            <person name="Thomas B.C."/>
            <person name="Malmstrom R."/>
            <person name="Stieglmeier M."/>
            <person name="Klingl A."/>
            <person name="Woyke T."/>
            <person name="Ryan C.M."/>
            <person name="Banfield J.F."/>
        </authorList>
    </citation>
    <scope>NUCLEOTIDE SEQUENCE [LARGE SCALE GENOMIC DNA]</scope>
    <source>
        <strain evidence="1">CG11_big_fil_rev_8_21_14_0_20_35_14</strain>
    </source>
</reference>
<dbReference type="AlphaFoldDB" id="A0A2H0NAY1"/>
<dbReference type="Proteomes" id="UP000229893">
    <property type="component" value="Unassembled WGS sequence"/>
</dbReference>
<evidence type="ECO:0008006" key="3">
    <source>
        <dbReference type="Google" id="ProtNLM"/>
    </source>
</evidence>